<dbReference type="STRING" id="1314781.A0A165CQP2"/>
<evidence type="ECO:0000313" key="4">
    <source>
        <dbReference type="Proteomes" id="UP000077266"/>
    </source>
</evidence>
<dbReference type="Pfam" id="PF12770">
    <property type="entry name" value="CHAT"/>
    <property type="match status" value="1"/>
</dbReference>
<accession>A0A165CQP2</accession>
<dbReference type="InterPro" id="IPR024983">
    <property type="entry name" value="CHAT_dom"/>
</dbReference>
<gene>
    <name evidence="3" type="ORF">EXIGLDRAFT_656668</name>
</gene>
<feature type="domain" description="CHAT" evidence="2">
    <location>
        <begin position="894"/>
        <end position="1190"/>
    </location>
</feature>
<dbReference type="InParanoid" id="A0A165CQP2"/>
<evidence type="ECO:0000313" key="3">
    <source>
        <dbReference type="EMBL" id="KZV82916.1"/>
    </source>
</evidence>
<name>A0A165CQP2_EXIGL</name>
<sequence>MFVRTTINDEEYDDIVDRISMCEIEDAAKDRIAAPSLNSVAVDAHRIDSSTLDAPGVTAQYGDAATGNQLYAGGTGSLSSDVQSRLQELGALHATRFEAQRGIADVSEAISLYRRACECLSDGDPTKAACLERLGVLFWHRFDLCEEVEDLKETAAAWRQAVILADPTATDRTSSAIAFFARLTVISESGVLQQSAAGFSFTTDSARLKAQKLLPKVADVLPAPRAIENRDIRIEVDRLVDALVRYIELRGYVKDVDEKRDAVVAVRRCAVVMTPDGHRLKPQTLYILGRCLLQRFDVHELEEDLREGLACFCKAHSLGIPPRVPVVINFAHALSLGFTRLDSSESHGLGNMLHMLHHAVNRVPDENPEKADCFGHLAEACMFSFGRHKNDKDLDRATAARQAAVRYARTPQNLSSLGVVLQRRCLHFAQDNDIRDSIALFTEAIELSTPAGDVGFLASLYLNRAFAYHTKFNRSRQPADESAAVADVRHATVLDVDHLPQLLAVAGGEQDLYRIDEAIGLLGQQIARTRITDTSSDRVESEEGLPTLLTTLARCFVLRYHMSHQHADRERAEQEYRKAHGAAQNDSDKLSALNELVEKLMFWDQDPLPATDPDAPALVKLLGLTAQAIEYTGAATGRYKAAKAHARLTEKRFRRLAEAEGESGFERFSHQIIDPWQRVIDLIPQLASEQHTLSRRYEEIARLTSDANHAINLAVYCREPISLKWFEQCRALVWGQIRNLRTRAIDVSQFADLGPEHKHLAQRLETLSASLEAAAQQDDKSVLRRRLADERRQVLGQLRTIEGFASFLQPMEFRQLRDACMKGAVCITMHANQCHAIMRYNCPEHGYEVKPFCLDITPRDAQQWRMRLNLSLNLHRAARDSGPAPVGGDARDTQAVLRELWTCIVKPILHRLEVNTESYPSRGEQLPRVTWCTTGALSFLPLHAAGRYEGGRPNAFDLVVSSYTPNLATILSEPKLRGRTASKPSLPKILIVAQPSVKGYRKLPGTRTEASNIQEIFLGPDSSTVLEESAGTVEEVLSQMKTHPYVHLACHGEQHDENPLQSAFILHNGRLTLERLMETSSNSGELAFLSACETATGDKKIPDEAVHLAAGMLAAGYRSVVATMWSIGDSHAPLVAKEFYATLLAQHAAGETDVARALHKAVTSLKKELEKEDEVGDEHFAKWVPFVHFGI</sequence>
<organism evidence="3 4">
    <name type="scientific">Exidia glandulosa HHB12029</name>
    <dbReference type="NCBI Taxonomy" id="1314781"/>
    <lineage>
        <taxon>Eukaryota</taxon>
        <taxon>Fungi</taxon>
        <taxon>Dikarya</taxon>
        <taxon>Basidiomycota</taxon>
        <taxon>Agaricomycotina</taxon>
        <taxon>Agaricomycetes</taxon>
        <taxon>Auriculariales</taxon>
        <taxon>Exidiaceae</taxon>
        <taxon>Exidia</taxon>
    </lineage>
</organism>
<reference evidence="3 4" key="1">
    <citation type="journal article" date="2016" name="Mol. Biol. Evol.">
        <title>Comparative Genomics of Early-Diverging Mushroom-Forming Fungi Provides Insights into the Origins of Lignocellulose Decay Capabilities.</title>
        <authorList>
            <person name="Nagy L.G."/>
            <person name="Riley R."/>
            <person name="Tritt A."/>
            <person name="Adam C."/>
            <person name="Daum C."/>
            <person name="Floudas D."/>
            <person name="Sun H."/>
            <person name="Yadav J.S."/>
            <person name="Pangilinan J."/>
            <person name="Larsson K.H."/>
            <person name="Matsuura K."/>
            <person name="Barry K."/>
            <person name="Labutti K."/>
            <person name="Kuo R."/>
            <person name="Ohm R.A."/>
            <person name="Bhattacharya S.S."/>
            <person name="Shirouzu T."/>
            <person name="Yoshinaga Y."/>
            <person name="Martin F.M."/>
            <person name="Grigoriev I.V."/>
            <person name="Hibbett D.S."/>
        </authorList>
    </citation>
    <scope>NUCLEOTIDE SEQUENCE [LARGE SCALE GENOMIC DNA]</scope>
    <source>
        <strain evidence="3 4">HHB12029</strain>
    </source>
</reference>
<feature type="coiled-coil region" evidence="1">
    <location>
        <begin position="757"/>
        <end position="793"/>
    </location>
</feature>
<keyword evidence="1" id="KW-0175">Coiled coil</keyword>
<dbReference type="Proteomes" id="UP000077266">
    <property type="component" value="Unassembled WGS sequence"/>
</dbReference>
<proteinExistence type="predicted"/>
<evidence type="ECO:0000256" key="1">
    <source>
        <dbReference type="SAM" id="Coils"/>
    </source>
</evidence>
<keyword evidence="4" id="KW-1185">Reference proteome</keyword>
<dbReference type="AlphaFoldDB" id="A0A165CQP2"/>
<evidence type="ECO:0000259" key="2">
    <source>
        <dbReference type="Pfam" id="PF12770"/>
    </source>
</evidence>
<dbReference type="EMBL" id="KV426298">
    <property type="protein sequence ID" value="KZV82916.1"/>
    <property type="molecule type" value="Genomic_DNA"/>
</dbReference>
<dbReference type="OrthoDB" id="9991317at2759"/>
<protein>
    <recommendedName>
        <fullName evidence="2">CHAT domain-containing protein</fullName>
    </recommendedName>
</protein>